<keyword evidence="4" id="KW-1185">Reference proteome</keyword>
<evidence type="ECO:0000313" key="3">
    <source>
        <dbReference type="EMBL" id="KAJ8983461.1"/>
    </source>
</evidence>
<feature type="domain" description="DUF4817" evidence="2">
    <location>
        <begin position="10"/>
        <end position="60"/>
    </location>
</feature>
<dbReference type="EMBL" id="JAPWTJ010000074">
    <property type="protein sequence ID" value="KAJ8983461.1"/>
    <property type="molecule type" value="Genomic_DNA"/>
</dbReference>
<feature type="compositionally biased region" description="Polar residues" evidence="1">
    <location>
        <begin position="143"/>
        <end position="152"/>
    </location>
</feature>
<dbReference type="Proteomes" id="UP001162164">
    <property type="component" value="Unassembled WGS sequence"/>
</dbReference>
<dbReference type="InterPro" id="IPR032135">
    <property type="entry name" value="DUF4817"/>
</dbReference>
<reference evidence="3" key="1">
    <citation type="journal article" date="2023" name="Insect Mol. Biol.">
        <title>Genome sequencing provides insights into the evolution of gene families encoding plant cell wall-degrading enzymes in longhorned beetles.</title>
        <authorList>
            <person name="Shin N.R."/>
            <person name="Okamura Y."/>
            <person name="Kirsch R."/>
            <person name="Pauchet Y."/>
        </authorList>
    </citation>
    <scope>NUCLEOTIDE SEQUENCE</scope>
    <source>
        <strain evidence="3">MMC_N1</strain>
    </source>
</reference>
<sequence>MAHVYANNELVDMLLLYGECHQVAAEAARRYAQRFPNRFHPTPRRFVYVTQRARDTGQLQENRGRHAGRARPHHMVETEEEILDIVEDDPSTSTREIVRQVNVSQYKVWKTLRENQLYPFHVQRVQALQPQDHSARGGPLLNAETSGNDSAS</sequence>
<name>A0ABQ9JYL0_9CUCU</name>
<accession>A0ABQ9JYL0</accession>
<feature type="region of interest" description="Disordered" evidence="1">
    <location>
        <begin position="129"/>
        <end position="152"/>
    </location>
</feature>
<organism evidence="3 4">
    <name type="scientific">Molorchus minor</name>
    <dbReference type="NCBI Taxonomy" id="1323400"/>
    <lineage>
        <taxon>Eukaryota</taxon>
        <taxon>Metazoa</taxon>
        <taxon>Ecdysozoa</taxon>
        <taxon>Arthropoda</taxon>
        <taxon>Hexapoda</taxon>
        <taxon>Insecta</taxon>
        <taxon>Pterygota</taxon>
        <taxon>Neoptera</taxon>
        <taxon>Endopterygota</taxon>
        <taxon>Coleoptera</taxon>
        <taxon>Polyphaga</taxon>
        <taxon>Cucujiformia</taxon>
        <taxon>Chrysomeloidea</taxon>
        <taxon>Cerambycidae</taxon>
        <taxon>Lamiinae</taxon>
        <taxon>Monochamini</taxon>
        <taxon>Molorchus</taxon>
    </lineage>
</organism>
<dbReference type="Pfam" id="PF16087">
    <property type="entry name" value="DUF4817"/>
    <property type="match status" value="1"/>
</dbReference>
<dbReference type="PANTHER" id="PTHR47326">
    <property type="entry name" value="TRANSPOSABLE ELEMENT TC3 TRANSPOSASE-LIKE PROTEIN"/>
    <property type="match status" value="1"/>
</dbReference>
<evidence type="ECO:0000256" key="1">
    <source>
        <dbReference type="SAM" id="MobiDB-lite"/>
    </source>
</evidence>
<protein>
    <recommendedName>
        <fullName evidence="2">DUF4817 domain-containing protein</fullName>
    </recommendedName>
</protein>
<proteinExistence type="predicted"/>
<evidence type="ECO:0000259" key="2">
    <source>
        <dbReference type="Pfam" id="PF16087"/>
    </source>
</evidence>
<comment type="caution">
    <text evidence="3">The sequence shown here is derived from an EMBL/GenBank/DDBJ whole genome shotgun (WGS) entry which is preliminary data.</text>
</comment>
<gene>
    <name evidence="3" type="ORF">NQ317_013336</name>
</gene>
<dbReference type="PANTHER" id="PTHR47326:SF1">
    <property type="entry name" value="HTH PSQ-TYPE DOMAIN-CONTAINING PROTEIN"/>
    <property type="match status" value="1"/>
</dbReference>
<evidence type="ECO:0000313" key="4">
    <source>
        <dbReference type="Proteomes" id="UP001162164"/>
    </source>
</evidence>